<dbReference type="Gene3D" id="3.40.50.620">
    <property type="entry name" value="HUPs"/>
    <property type="match status" value="2"/>
</dbReference>
<dbReference type="InterPro" id="IPR014729">
    <property type="entry name" value="Rossmann-like_a/b/a_fold"/>
</dbReference>
<dbReference type="RefSeq" id="WP_078762521.1">
    <property type="nucleotide sequence ID" value="NZ_FUWS01000008.1"/>
</dbReference>
<dbReference type="EMBL" id="FUWS01000008">
    <property type="protein sequence ID" value="SKA23762.1"/>
    <property type="molecule type" value="Genomic_DNA"/>
</dbReference>
<comment type="catalytic activity">
    <reaction evidence="4">
        <text>L-aspartate + L-glutamine + ATP + H2O = L-asparagine + L-glutamate + AMP + diphosphate + H(+)</text>
        <dbReference type="Rhea" id="RHEA:12228"/>
        <dbReference type="ChEBI" id="CHEBI:15377"/>
        <dbReference type="ChEBI" id="CHEBI:15378"/>
        <dbReference type="ChEBI" id="CHEBI:29985"/>
        <dbReference type="ChEBI" id="CHEBI:29991"/>
        <dbReference type="ChEBI" id="CHEBI:30616"/>
        <dbReference type="ChEBI" id="CHEBI:33019"/>
        <dbReference type="ChEBI" id="CHEBI:58048"/>
        <dbReference type="ChEBI" id="CHEBI:58359"/>
        <dbReference type="ChEBI" id="CHEBI:456215"/>
        <dbReference type="EC" id="6.3.5.4"/>
    </reaction>
</comment>
<evidence type="ECO:0000256" key="3">
    <source>
        <dbReference type="ARBA" id="ARBA00022888"/>
    </source>
</evidence>
<dbReference type="InterPro" id="IPR051786">
    <property type="entry name" value="ASN_synthetase/amidase"/>
</dbReference>
<keyword evidence="7" id="KW-1185">Reference proteome</keyword>
<gene>
    <name evidence="6" type="ORF">SAMN02745673_03248</name>
</gene>
<dbReference type="PANTHER" id="PTHR43284">
    <property type="entry name" value="ASPARAGINE SYNTHETASE (GLUTAMINE-HYDROLYZING)"/>
    <property type="match status" value="1"/>
</dbReference>
<dbReference type="GO" id="GO:0006529">
    <property type="term" value="P:asparagine biosynthetic process"/>
    <property type="evidence" value="ECO:0007669"/>
    <property type="project" value="UniProtKB-KW"/>
</dbReference>
<dbReference type="AlphaFoldDB" id="A0A1T4S6G7"/>
<protein>
    <recommendedName>
        <fullName evidence="2">asparagine synthase (glutamine-hydrolyzing)</fullName>
        <ecNumber evidence="2">6.3.5.4</ecNumber>
    </recommendedName>
</protein>
<evidence type="ECO:0000256" key="4">
    <source>
        <dbReference type="ARBA" id="ARBA00048741"/>
    </source>
</evidence>
<dbReference type="OrthoDB" id="7053173at2"/>
<dbReference type="GO" id="GO:0004066">
    <property type="term" value="F:asparagine synthase (glutamine-hydrolyzing) activity"/>
    <property type="evidence" value="ECO:0007669"/>
    <property type="project" value="UniProtKB-EC"/>
</dbReference>
<sequence length="602" mass="65572">MVGHIGSYFVVLPDVALPVSVTGRLPADAERLADHPSGRPWILGRLPAEQVRTVVAGERRLMLIGRCPVPTRRLEEEIARLGDVSALDRIARSLPGSLHLVAAFGGRIRVQGSASGLRRVFHATAAETTVIASDRSDVLAAATGAAPDPTVLALRMLNTLAHPLGDSSVWSGVTAVPSDHYLDLAADGDGHRVTRWWVPPEAHLDLPAGADALRAALTEAVDVRTRDGLVISTDLSGGFDSTPLCYLASLGPAKVVGVTMTSDLDSDDDLHWARIALRAMPTIEHVIQPERSLPSFYSGLYDVPALMDEPSAAFMSTARAMARLELAREYGSRVHLDGLGGDQLLMGPPVLYHDLMRSRPLLAARRLRGYGLLGRVPMGVLTAAMADRRGYREWFDDARARLLSGRPPGPGDLFGWDMLPVIPPWFTGEAREAIVGHFERARDHARPLAKSRGRHADLAAVRTAGREVRVLHQIGLPDGPSADSPFLDDRVVEACLSLRTEERITPFEFKPLMKAAMSGLLPDEFLRRRTKTDGSTLAAEGFAHNRDEITGVWEDSRLARMGLIDPAPLLELTAGSYTPDDHDWSMEMTLACELWLRSRERG</sequence>
<dbReference type="Proteomes" id="UP000190637">
    <property type="component" value="Unassembled WGS sequence"/>
</dbReference>
<dbReference type="EC" id="6.3.5.4" evidence="2"/>
<dbReference type="SUPFAM" id="SSF52402">
    <property type="entry name" value="Adenine nucleotide alpha hydrolases-like"/>
    <property type="match status" value="1"/>
</dbReference>
<evidence type="ECO:0000313" key="6">
    <source>
        <dbReference type="EMBL" id="SKA23762.1"/>
    </source>
</evidence>
<dbReference type="PANTHER" id="PTHR43284:SF1">
    <property type="entry name" value="ASPARAGINE SYNTHETASE"/>
    <property type="match status" value="1"/>
</dbReference>
<proteinExistence type="predicted"/>
<reference evidence="6 7" key="1">
    <citation type="submission" date="2017-02" db="EMBL/GenBank/DDBJ databases">
        <authorList>
            <person name="Peterson S.W."/>
        </authorList>
    </citation>
    <scope>NUCLEOTIDE SEQUENCE [LARGE SCALE GENOMIC DNA]</scope>
    <source>
        <strain evidence="6 7">DSM 45154</strain>
    </source>
</reference>
<comment type="pathway">
    <text evidence="1">Amino-acid biosynthesis; L-asparagine biosynthesis; L-asparagine from L-aspartate (L-Gln route): step 1/1.</text>
</comment>
<dbReference type="STRING" id="1122192.SAMN02745673_03248"/>
<accession>A0A1T4S6G7</accession>
<feature type="domain" description="Asparagine synthetase" evidence="5">
    <location>
        <begin position="213"/>
        <end position="597"/>
    </location>
</feature>
<dbReference type="InterPro" id="IPR001962">
    <property type="entry name" value="Asn_synthase"/>
</dbReference>
<keyword evidence="3" id="KW-0061">Asparagine biosynthesis</keyword>
<evidence type="ECO:0000313" key="7">
    <source>
        <dbReference type="Proteomes" id="UP000190637"/>
    </source>
</evidence>
<evidence type="ECO:0000256" key="2">
    <source>
        <dbReference type="ARBA" id="ARBA00012737"/>
    </source>
</evidence>
<keyword evidence="3" id="KW-0028">Amino-acid biosynthesis</keyword>
<evidence type="ECO:0000259" key="5">
    <source>
        <dbReference type="Pfam" id="PF00733"/>
    </source>
</evidence>
<evidence type="ECO:0000256" key="1">
    <source>
        <dbReference type="ARBA" id="ARBA00005187"/>
    </source>
</evidence>
<dbReference type="Pfam" id="PF00733">
    <property type="entry name" value="Asn_synthase"/>
    <property type="match status" value="1"/>
</dbReference>
<name>A0A1T4S6G7_9ACTN</name>
<organism evidence="6 7">
    <name type="scientific">Marinactinospora thermotolerans DSM 45154</name>
    <dbReference type="NCBI Taxonomy" id="1122192"/>
    <lineage>
        <taxon>Bacteria</taxon>
        <taxon>Bacillati</taxon>
        <taxon>Actinomycetota</taxon>
        <taxon>Actinomycetes</taxon>
        <taxon>Streptosporangiales</taxon>
        <taxon>Nocardiopsidaceae</taxon>
        <taxon>Marinactinospora</taxon>
    </lineage>
</organism>